<evidence type="ECO:0000313" key="2">
    <source>
        <dbReference type="Proteomes" id="UP000005573"/>
    </source>
</evidence>
<dbReference type="EMBL" id="AEPY01000004">
    <property type="protein sequence ID" value="EFU80404.1"/>
    <property type="molecule type" value="Genomic_DNA"/>
</dbReference>
<reference evidence="1 2" key="1">
    <citation type="submission" date="2010-12" db="EMBL/GenBank/DDBJ databases">
        <authorList>
            <person name="Muzny D."/>
            <person name="Qin X."/>
            <person name="Deng J."/>
            <person name="Jiang H."/>
            <person name="Liu Y."/>
            <person name="Qu J."/>
            <person name="Song X.-Z."/>
            <person name="Zhang L."/>
            <person name="Thornton R."/>
            <person name="Coyle M."/>
            <person name="Francisco L."/>
            <person name="Jackson L."/>
            <person name="Javaid M."/>
            <person name="Korchina V."/>
            <person name="Kovar C."/>
            <person name="Mata R."/>
            <person name="Mathew T."/>
            <person name="Ngo R."/>
            <person name="Nguyen L."/>
            <person name="Nguyen N."/>
            <person name="Okwuonu G."/>
            <person name="Ongeri F."/>
            <person name="Pham C."/>
            <person name="Simmons D."/>
            <person name="Wilczek-Boney K."/>
            <person name="Hale W."/>
            <person name="Jakkamsetti A."/>
            <person name="Pham P."/>
            <person name="Ruth R."/>
            <person name="San Lucas F."/>
            <person name="Warren J."/>
            <person name="Zhang J."/>
            <person name="Zhao Z."/>
            <person name="Zhou C."/>
            <person name="Zhu D."/>
            <person name="Lee S."/>
            <person name="Bess C."/>
            <person name="Blankenburg K."/>
            <person name="Forbes L."/>
            <person name="Fu Q."/>
            <person name="Gubbala S."/>
            <person name="Hirani K."/>
            <person name="Jayaseelan J.C."/>
            <person name="Lara F."/>
            <person name="Munidasa M."/>
            <person name="Palculict T."/>
            <person name="Patil S."/>
            <person name="Pu L.-L."/>
            <person name="Saada N."/>
            <person name="Tang L."/>
            <person name="Weissenberger G."/>
            <person name="Zhu Y."/>
            <person name="Hemphill L."/>
            <person name="Shang Y."/>
            <person name="Youmans B."/>
            <person name="Ayvaz T."/>
            <person name="Ross M."/>
            <person name="Santibanez J."/>
            <person name="Aqrawi P."/>
            <person name="Gross S."/>
            <person name="Joshi V."/>
            <person name="Fowler G."/>
            <person name="Nazareth L."/>
            <person name="Reid J."/>
            <person name="Worley K."/>
            <person name="Petrosino J."/>
            <person name="Highlander S."/>
            <person name="Gibbs R."/>
        </authorList>
    </citation>
    <scope>NUCLEOTIDE SEQUENCE [LARGE SCALE GENOMIC DNA]</scope>
    <source>
        <strain evidence="1 2">ATCC 51333</strain>
    </source>
</reference>
<proteinExistence type="predicted"/>
<comment type="caution">
    <text evidence="1">The sequence shown here is derived from an EMBL/GenBank/DDBJ whole genome shotgun (WGS) entry which is preliminary data.</text>
</comment>
<evidence type="ECO:0000313" key="1">
    <source>
        <dbReference type="EMBL" id="EFU80404.1"/>
    </source>
</evidence>
<accession>E6LXN7</accession>
<dbReference type="HOGENOM" id="CLU_3292534_0_0_11"/>
<name>E6LXN7_9ACTO</name>
<protein>
    <submittedName>
        <fullName evidence="1">Uncharacterized protein</fullName>
    </submittedName>
</protein>
<organism evidence="1 2">
    <name type="scientific">Mobiluncus curtisii ATCC 51333</name>
    <dbReference type="NCBI Taxonomy" id="887326"/>
    <lineage>
        <taxon>Bacteria</taxon>
        <taxon>Bacillati</taxon>
        <taxon>Actinomycetota</taxon>
        <taxon>Actinomycetes</taxon>
        <taxon>Actinomycetales</taxon>
        <taxon>Actinomycetaceae</taxon>
        <taxon>Mobiluncus</taxon>
    </lineage>
</organism>
<sequence>MPGRLGKPSRPGFFYVCGCLSRCLLGGYSLGCEYKVKIGQ</sequence>
<dbReference type="Proteomes" id="UP000005573">
    <property type="component" value="Unassembled WGS sequence"/>
</dbReference>
<gene>
    <name evidence="1" type="ORF">HMPREF0388_0624</name>
</gene>
<dbReference type="AlphaFoldDB" id="E6LXN7"/>